<dbReference type="PANTHER" id="PTHR46832">
    <property type="entry name" value="5'-METHYLTHIOADENOSINE/S-ADENOSYLHOMOCYSTEINE NUCLEOSIDASE"/>
    <property type="match status" value="1"/>
</dbReference>
<feature type="domain" description="Pyrrolo-quinoline quinone repeat" evidence="3">
    <location>
        <begin position="373"/>
        <end position="494"/>
    </location>
</feature>
<proteinExistence type="predicted"/>
<dbReference type="InterPro" id="IPR000845">
    <property type="entry name" value="Nucleoside_phosphorylase_d"/>
</dbReference>
<evidence type="ECO:0000259" key="2">
    <source>
        <dbReference type="Pfam" id="PF01048"/>
    </source>
</evidence>
<gene>
    <name evidence="4" type="ORF">SIRAN7899</name>
</gene>
<dbReference type="GO" id="GO:0019284">
    <property type="term" value="P:L-methionine salvage from S-adenosylmethionine"/>
    <property type="evidence" value="ECO:0007669"/>
    <property type="project" value="TreeGrafter"/>
</dbReference>
<evidence type="ECO:0000256" key="1">
    <source>
        <dbReference type="SAM" id="MobiDB-lite"/>
    </source>
</evidence>
<dbReference type="GO" id="GO:0005829">
    <property type="term" value="C:cytosol"/>
    <property type="evidence" value="ECO:0007669"/>
    <property type="project" value="TreeGrafter"/>
</dbReference>
<sequence>MVILTALGLEFQSVQQYLSGCELVRHQTGTVFEVGTLVGTPWRVALAEVGEGNRPAAVVTEQARQLFSPAVLLFVGVAGALKDDVELGDVVVATRVHAFHGGKDTPEGFMARPEGWAGSHALVQTARHALRAASWQPEPTPGNTEVQPGPHVHFKPIAAGDIVLNSSTSELRRQLHAHYNDAAAIEMESAGMAHAAQLGHIAALTIRGISDKADGNKYADADAEHQPRAAAHAAAAAVAVIRHLPAPPMADAAPFTSSPLQREGHSGALRNGTPSSDHGSLDGSRQPRRTRRRLIISAATVVAIAAVGAGIGVWRDSLWERPPADSKAKKDAKNSAAAWETDLAQIGVANALENEFRCTAAADKDLLCMMGENILKVDSANGRVRWRFGDQTFAESGLVGAVESDGAVYAQARKSESSQSDGIVALDPATGRVKRTYAVPDPGGPLVVTDSGVIVRSGTGELRLVNARSPRTLARWKVDAGEIGEVASNGKEVLVTVNERNSGDWHMEATNSSLSTHLMSSFAEGKDVPRPPLSPIGNGIDTFYLAGGTSGSGYEAVYRSAPGGNGTAMDFWRRTPLNSVTNMPMTASDDFVYAPSTDGTITAIDCRRDRVAWRKDSGARGISEVAVKGGKLLLSDAQGRLHSLDALTGRHLSTGAPHRGTMDADSQRHAPAPVVIGKSIYVVTPGNTLYRTSLPVQN</sequence>
<dbReference type="GO" id="GO:0008782">
    <property type="term" value="F:adenosylhomocysteine nucleosidase activity"/>
    <property type="evidence" value="ECO:0007669"/>
    <property type="project" value="TreeGrafter"/>
</dbReference>
<dbReference type="Pfam" id="PF01048">
    <property type="entry name" value="PNP_UDP_1"/>
    <property type="match status" value="1"/>
</dbReference>
<feature type="domain" description="Pyrrolo-quinoline quinone repeat" evidence="3">
    <location>
        <begin position="572"/>
        <end position="684"/>
    </location>
</feature>
<accession>A0A061A648</accession>
<dbReference type="Gene3D" id="3.40.50.1580">
    <property type="entry name" value="Nucleoside phosphorylase domain"/>
    <property type="match status" value="1"/>
</dbReference>
<dbReference type="GO" id="GO:0009116">
    <property type="term" value="P:nucleoside metabolic process"/>
    <property type="evidence" value="ECO:0007669"/>
    <property type="project" value="InterPro"/>
</dbReference>
<dbReference type="GO" id="GO:0008930">
    <property type="term" value="F:methylthioadenosine nucleosidase activity"/>
    <property type="evidence" value="ECO:0007669"/>
    <property type="project" value="TreeGrafter"/>
</dbReference>
<dbReference type="InterPro" id="IPR015943">
    <property type="entry name" value="WD40/YVTN_repeat-like_dom_sf"/>
</dbReference>
<dbReference type="CDD" id="cd09008">
    <property type="entry name" value="MTAN"/>
    <property type="match status" value="1"/>
</dbReference>
<dbReference type="EMBL" id="LK022848">
    <property type="protein sequence ID" value="CDR13114.1"/>
    <property type="molecule type" value="Genomic_DNA"/>
</dbReference>
<feature type="domain" description="Nucleoside phosphorylase" evidence="2">
    <location>
        <begin position="2"/>
        <end position="242"/>
    </location>
</feature>
<evidence type="ECO:0000259" key="3">
    <source>
        <dbReference type="Pfam" id="PF13360"/>
    </source>
</evidence>
<evidence type="ECO:0000313" key="4">
    <source>
        <dbReference type="EMBL" id="CDR13114.1"/>
    </source>
</evidence>
<dbReference type="SMART" id="SM00564">
    <property type="entry name" value="PQQ"/>
    <property type="match status" value="5"/>
</dbReference>
<dbReference type="PANTHER" id="PTHR46832:SF1">
    <property type="entry name" value="5'-METHYLTHIOADENOSINE_S-ADENOSYLHOMOCYSTEINE NUCLEOSIDASE"/>
    <property type="match status" value="1"/>
</dbReference>
<dbReference type="InterPro" id="IPR035994">
    <property type="entry name" value="Nucleoside_phosphorylase_sf"/>
</dbReference>
<protein>
    <submittedName>
        <fullName evidence="4">Purine or other phosphorylase family 1</fullName>
    </submittedName>
</protein>
<dbReference type="InterPro" id="IPR002372">
    <property type="entry name" value="PQQ_rpt_dom"/>
</dbReference>
<organism evidence="4">
    <name type="scientific">Streptomyces iranensis</name>
    <dbReference type="NCBI Taxonomy" id="576784"/>
    <lineage>
        <taxon>Bacteria</taxon>
        <taxon>Bacillati</taxon>
        <taxon>Actinomycetota</taxon>
        <taxon>Actinomycetes</taxon>
        <taxon>Kitasatosporales</taxon>
        <taxon>Streptomycetaceae</taxon>
        <taxon>Streptomyces</taxon>
        <taxon>Streptomyces violaceusniger group</taxon>
    </lineage>
</organism>
<dbReference type="InterPro" id="IPR011047">
    <property type="entry name" value="Quinoprotein_ADH-like_sf"/>
</dbReference>
<dbReference type="Gene3D" id="2.130.10.10">
    <property type="entry name" value="YVTN repeat-like/Quinoprotein amine dehydrogenase"/>
    <property type="match status" value="2"/>
</dbReference>
<dbReference type="HOGENOM" id="CLU_394776_0_0_11"/>
<dbReference type="AlphaFoldDB" id="A0A061A648"/>
<reference evidence="4" key="1">
    <citation type="submission" date="2014-05" db="EMBL/GenBank/DDBJ databases">
        <authorList>
            <person name="Horn Fabian"/>
        </authorList>
    </citation>
    <scope>NUCLEOTIDE SEQUENCE</scope>
</reference>
<dbReference type="Pfam" id="PF13360">
    <property type="entry name" value="PQQ_2"/>
    <property type="match status" value="2"/>
</dbReference>
<feature type="region of interest" description="Disordered" evidence="1">
    <location>
        <begin position="250"/>
        <end position="288"/>
    </location>
</feature>
<name>A0A061A648_9ACTN</name>
<dbReference type="InterPro" id="IPR018391">
    <property type="entry name" value="PQQ_b-propeller_rpt"/>
</dbReference>
<dbReference type="SUPFAM" id="SSF50998">
    <property type="entry name" value="Quinoprotein alcohol dehydrogenase-like"/>
    <property type="match status" value="1"/>
</dbReference>
<dbReference type="SUPFAM" id="SSF53167">
    <property type="entry name" value="Purine and uridine phosphorylases"/>
    <property type="match status" value="1"/>
</dbReference>